<organism evidence="1 2">
    <name type="scientific">Pseudoalteromonas rubra</name>
    <dbReference type="NCBI Taxonomy" id="43658"/>
    <lineage>
        <taxon>Bacteria</taxon>
        <taxon>Pseudomonadati</taxon>
        <taxon>Pseudomonadota</taxon>
        <taxon>Gammaproteobacteria</taxon>
        <taxon>Alteromonadales</taxon>
        <taxon>Pseudoalteromonadaceae</taxon>
        <taxon>Pseudoalteromonas</taxon>
    </lineage>
</organism>
<reference evidence="1 2" key="1">
    <citation type="submission" date="2019-10" db="EMBL/GenBank/DDBJ databases">
        <title>Pseudoalteromonas rubra S4059.</title>
        <authorList>
            <person name="Paulsen S."/>
            <person name="Wang X."/>
        </authorList>
    </citation>
    <scope>NUCLEOTIDE SEQUENCE [LARGE SCALE GENOMIC DNA]</scope>
    <source>
        <strain evidence="1 2">S4059</strain>
    </source>
</reference>
<dbReference type="AlphaFoldDB" id="A0A7S7YV51"/>
<sequence length="78" mass="9057">MRRNLLYCRQSAPCHACTSSYHINLIPVQFEGAKITRAALKTSYLERLNSKILALLLTLFSRLTIEHLIKQIDISWRI</sequence>
<evidence type="ECO:0000313" key="1">
    <source>
        <dbReference type="EMBL" id="QPB82552.1"/>
    </source>
</evidence>
<dbReference type="Proteomes" id="UP000305729">
    <property type="component" value="Chromosome 1"/>
</dbReference>
<protein>
    <submittedName>
        <fullName evidence="1">Uncharacterized protein</fullName>
    </submittedName>
</protein>
<evidence type="ECO:0000313" key="2">
    <source>
        <dbReference type="Proteomes" id="UP000305729"/>
    </source>
</evidence>
<name>A0A7S7YV51_9GAMM</name>
<dbReference type="EMBL" id="CP045429">
    <property type="protein sequence ID" value="QPB82552.1"/>
    <property type="molecule type" value="Genomic_DNA"/>
</dbReference>
<accession>A0A7S7YV51</accession>
<proteinExistence type="predicted"/>
<gene>
    <name evidence="1" type="ORF">CWC22_005920</name>
</gene>